<comment type="function">
    <text evidence="10">Mannosylates Man(2)GlcNAc(2)-dolichol diphosphate and Man(1)GlcNAc(2)-dolichol diphosphate to form Man(3)GlcNAc(2)-dolichol diphosphate.</text>
</comment>
<keyword evidence="5" id="KW-0256">Endoplasmic reticulum</keyword>
<evidence type="ECO:0000256" key="5">
    <source>
        <dbReference type="ARBA" id="ARBA00022824"/>
    </source>
</evidence>
<dbReference type="AlphaFoldDB" id="K2NIU2"/>
<dbReference type="EMBL" id="AHKC01001381">
    <property type="protein sequence ID" value="EKF39325.1"/>
    <property type="molecule type" value="Genomic_DNA"/>
</dbReference>
<gene>
    <name evidence="13" type="ORF">MOQ_000451</name>
</gene>
<evidence type="ECO:0000256" key="2">
    <source>
        <dbReference type="ARBA" id="ARBA00022676"/>
    </source>
</evidence>
<name>K2NIU2_TRYCR</name>
<evidence type="ECO:0000256" key="6">
    <source>
        <dbReference type="ARBA" id="ARBA00022989"/>
    </source>
</evidence>
<comment type="pathway">
    <text evidence="1 10">Protein modification; protein glycosylation.</text>
</comment>
<comment type="catalytic activity">
    <reaction evidence="9 10">
        <text>an alpha-D-Man-(1-&gt;3)-beta-D-Man-(1-&gt;4)-beta-D-GlcNAc-(1-&gt;4)-alpha-D-GlcNAc-diphospho-di-trans,poly-cis-dolichol + GDP-alpha-D-mannose = an alpha-D-Man-(1-&gt;3)-[alpha-D-Man-(1-&gt;6)]-beta-D-Man-(1-&gt;4)-beta-D-GlcNAc-(1-&gt;4)-alpha-D-GlcNAc-diphospho-di-trans,poly-cis-dolichol + GDP + H(+)</text>
        <dbReference type="Rhea" id="RHEA:29519"/>
        <dbReference type="Rhea" id="RHEA-COMP:19513"/>
        <dbReference type="Rhea" id="RHEA-COMP:19515"/>
        <dbReference type="ChEBI" id="CHEBI:15378"/>
        <dbReference type="ChEBI" id="CHEBI:57527"/>
        <dbReference type="ChEBI" id="CHEBI:58189"/>
        <dbReference type="ChEBI" id="CHEBI:132510"/>
        <dbReference type="ChEBI" id="CHEBI:132511"/>
        <dbReference type="EC" id="2.4.1.257"/>
    </reaction>
    <physiologicalReaction direction="left-to-right" evidence="9 10">
        <dbReference type="Rhea" id="RHEA:29520"/>
    </physiologicalReaction>
</comment>
<evidence type="ECO:0000256" key="3">
    <source>
        <dbReference type="ARBA" id="ARBA00022679"/>
    </source>
</evidence>
<keyword evidence="7 10" id="KW-0472">Membrane</keyword>
<evidence type="ECO:0000256" key="10">
    <source>
        <dbReference type="RuleBase" id="RU367136"/>
    </source>
</evidence>
<feature type="transmembrane region" description="Helical" evidence="10">
    <location>
        <begin position="66"/>
        <end position="86"/>
    </location>
</feature>
<dbReference type="Pfam" id="PF13439">
    <property type="entry name" value="Glyco_transf_4"/>
    <property type="match status" value="1"/>
</dbReference>
<evidence type="ECO:0000313" key="14">
    <source>
        <dbReference type="Proteomes" id="UP000007350"/>
    </source>
</evidence>
<dbReference type="Pfam" id="PF00534">
    <property type="entry name" value="Glycos_transf_1"/>
    <property type="match status" value="1"/>
</dbReference>
<evidence type="ECO:0000256" key="9">
    <source>
        <dbReference type="ARBA" id="ARBA00045104"/>
    </source>
</evidence>
<evidence type="ECO:0000256" key="4">
    <source>
        <dbReference type="ARBA" id="ARBA00022692"/>
    </source>
</evidence>
<dbReference type="GO" id="GO:0102704">
    <property type="term" value="F:GDP-Man:Man(2)GlcNAc(2)-PP-Dol alpha-1,6-mannosyltransferase activity"/>
    <property type="evidence" value="ECO:0007669"/>
    <property type="project" value="UniProtKB-UniRule"/>
</dbReference>
<dbReference type="EC" id="2.4.1.257" evidence="10"/>
<proteinExistence type="inferred from homology"/>
<evidence type="ECO:0000259" key="12">
    <source>
        <dbReference type="Pfam" id="PF13439"/>
    </source>
</evidence>
<dbReference type="EC" id="2.4.1.132" evidence="10"/>
<feature type="transmembrane region" description="Helical" evidence="10">
    <location>
        <begin position="12"/>
        <end position="30"/>
    </location>
</feature>
<keyword evidence="2 10" id="KW-0328">Glycosyltransferase</keyword>
<dbReference type="PANTHER" id="PTHR45918">
    <property type="entry name" value="ALPHA-1,3/1,6-MANNOSYLTRANSFERASE ALG2"/>
    <property type="match status" value="1"/>
</dbReference>
<keyword evidence="4 10" id="KW-0812">Transmembrane</keyword>
<evidence type="ECO:0000259" key="11">
    <source>
        <dbReference type="Pfam" id="PF00534"/>
    </source>
</evidence>
<feature type="domain" description="Glycosyltransferase subfamily 4-like N-terminal" evidence="12">
    <location>
        <begin position="132"/>
        <end position="305"/>
    </location>
</feature>
<feature type="domain" description="Glycosyl transferase family 1" evidence="11">
    <location>
        <begin position="353"/>
        <end position="522"/>
    </location>
</feature>
<dbReference type="Proteomes" id="UP000007350">
    <property type="component" value="Unassembled WGS sequence"/>
</dbReference>
<dbReference type="OrthoDB" id="448893at2759"/>
<keyword evidence="14" id="KW-1185">Reference proteome</keyword>
<dbReference type="InterPro" id="IPR028098">
    <property type="entry name" value="Glyco_trans_4-like_N"/>
</dbReference>
<dbReference type="GO" id="GO:0005789">
    <property type="term" value="C:endoplasmic reticulum membrane"/>
    <property type="evidence" value="ECO:0007669"/>
    <property type="project" value="UniProtKB-SubCell"/>
</dbReference>
<evidence type="ECO:0000256" key="7">
    <source>
        <dbReference type="ARBA" id="ARBA00023136"/>
    </source>
</evidence>
<keyword evidence="3 10" id="KW-0808">Transferase</keyword>
<evidence type="ECO:0000256" key="1">
    <source>
        <dbReference type="ARBA" id="ARBA00004922"/>
    </source>
</evidence>
<dbReference type="InterPro" id="IPR001296">
    <property type="entry name" value="Glyco_trans_1"/>
</dbReference>
<dbReference type="SUPFAM" id="SSF53756">
    <property type="entry name" value="UDP-Glycosyltransferase/glycogen phosphorylase"/>
    <property type="match status" value="1"/>
</dbReference>
<dbReference type="UniPathway" id="UPA00378"/>
<comment type="caution">
    <text evidence="13">The sequence shown here is derived from an EMBL/GenBank/DDBJ whole genome shotgun (WGS) entry which is preliminary data.</text>
</comment>
<comment type="similarity">
    <text evidence="10">Belongs to the glycosyltransferase group 1 family.</text>
</comment>
<comment type="subcellular location">
    <subcellularLocation>
        <location evidence="10">Endoplasmic reticulum membrane</location>
        <topology evidence="10">Single-pass membrane protein</topology>
    </subcellularLocation>
</comment>
<evidence type="ECO:0000256" key="8">
    <source>
        <dbReference type="ARBA" id="ARBA00045103"/>
    </source>
</evidence>
<protein>
    <recommendedName>
        <fullName evidence="10">Alpha-1,3/1,6-mannosyltransferase ALG2</fullName>
        <ecNumber evidence="10">2.4.1.132</ecNumber>
        <ecNumber evidence="10">2.4.1.257</ecNumber>
    </recommendedName>
    <alternativeName>
        <fullName evidence="10">GDP-Man:Man(1)GlcNAc(2)-PP-Dol alpha-1,3-mannosyltransferase</fullName>
    </alternativeName>
</protein>
<evidence type="ECO:0000313" key="13">
    <source>
        <dbReference type="EMBL" id="EKF39325.1"/>
    </source>
</evidence>
<accession>K2NIU2</accession>
<sequence length="566" mass="63500">MGTNHSWQDTGMLALQSFYFILFHFFLFLARGGETAGSWWFRVNIAFLFAFCAWKEKAKKRMNEFFSYMSLSIGCSFLFIGILLLLRLRVHEAALRRFGPEAAERRNPTDVASQKEAQRPLKVVILHPDLGIGGAERLIIDAALALQKHQRVTPVSVCIVTNHHDPKRAFPETVDGTVKVVVSGAWLPDHFFGRAKVFCATCRMLWAAFMICYCYPDTDCIFVDQVAAVLPLLYFVATPIPRLFYCHFPDQCCDANRDAQGRFVKPIWRVHKLYRRLFDYLESWALSFSDSIVSNSKFSRGVTVRVFPHLDSVIDAEADIFYPPVSWATKDLPTDTTPDLENDELAPLRDSLENRTVVLSINRYERKKNLSLAIDAFALVVAAVSNATSRPPLLVMAGGYDVRLKENVEHLKELKELVAHHNLTDDQVLFLQNISDVTKGYLLSQCRCLVYTPAMEHFGIVPTEGMVCAKPIVAVNQGGPCESVGEGGTLCDPTPEAFAEAVTAYVKDEALAKRVGAAGRKRALKLFGMDVFGEKLATRLVTLWAKKNEQLKSAQDEGNVKKEKSN</sequence>
<keyword evidence="6 10" id="KW-1133">Transmembrane helix</keyword>
<organism evidence="13 14">
    <name type="scientific">Trypanosoma cruzi marinkellei</name>
    <dbReference type="NCBI Taxonomy" id="85056"/>
    <lineage>
        <taxon>Eukaryota</taxon>
        <taxon>Discoba</taxon>
        <taxon>Euglenozoa</taxon>
        <taxon>Kinetoplastea</taxon>
        <taxon>Metakinetoplastina</taxon>
        <taxon>Trypanosomatida</taxon>
        <taxon>Trypanosomatidae</taxon>
        <taxon>Trypanosoma</taxon>
        <taxon>Schizotrypanum</taxon>
    </lineage>
</organism>
<feature type="transmembrane region" description="Helical" evidence="10">
    <location>
        <begin position="36"/>
        <end position="54"/>
    </location>
</feature>
<dbReference type="PANTHER" id="PTHR45918:SF1">
    <property type="entry name" value="ALPHA-1,3_1,6-MANNOSYLTRANSFERASE ALG2"/>
    <property type="match status" value="1"/>
</dbReference>
<comment type="catalytic activity">
    <reaction evidence="8 10">
        <text>a beta-D-Man-(1-&gt;4)-beta-D-GlcNAc-(1-&gt;4)-alpha-D-GlcNAc-diphospho-di-trans,poly-cis-dolichol + GDP-alpha-D-mannose = an alpha-D-Man-(1-&gt;3)-beta-D-Man-(1-&gt;4)-beta-D-GlcNAc-(1-&gt;4)-alpha-D-GlcNAc-diphospho-di-trans,poly-cis-dolichol + GDP + H(+)</text>
        <dbReference type="Rhea" id="RHEA:29515"/>
        <dbReference type="Rhea" id="RHEA-COMP:19511"/>
        <dbReference type="Rhea" id="RHEA-COMP:19513"/>
        <dbReference type="ChEBI" id="CHEBI:15378"/>
        <dbReference type="ChEBI" id="CHEBI:57527"/>
        <dbReference type="ChEBI" id="CHEBI:58189"/>
        <dbReference type="ChEBI" id="CHEBI:58472"/>
        <dbReference type="ChEBI" id="CHEBI:132510"/>
        <dbReference type="EC" id="2.4.1.132"/>
    </reaction>
    <physiologicalReaction direction="left-to-right" evidence="8 10">
        <dbReference type="Rhea" id="RHEA:29516"/>
    </physiologicalReaction>
</comment>
<reference evidence="13 14" key="1">
    <citation type="journal article" date="2012" name="BMC Genomics">
        <title>Comparative genomic analysis of human infective Trypanosoma cruzi lineages with the bat-restricted subspecies T. cruzi marinkellei.</title>
        <authorList>
            <person name="Franzen O."/>
            <person name="Talavera-Lopez C."/>
            <person name="Ochaya S."/>
            <person name="Butler C.E."/>
            <person name="Messenger L.A."/>
            <person name="Lewis M.D."/>
            <person name="Llewellyn M.S."/>
            <person name="Marinkelle C.J."/>
            <person name="Tyler K.M."/>
            <person name="Miles M.A."/>
            <person name="Andersson B."/>
        </authorList>
    </citation>
    <scope>NUCLEOTIDE SEQUENCE [LARGE SCALE GENOMIC DNA]</scope>
    <source>
        <strain evidence="13 14">B7</strain>
    </source>
</reference>
<dbReference type="InterPro" id="IPR027054">
    <property type="entry name" value="ALG2"/>
</dbReference>
<dbReference type="GO" id="GO:0004378">
    <property type="term" value="F:GDP-Man:Man(1)GlcNAc(2)-PP-Dol alpha-1,3-mannosyltransferase activity"/>
    <property type="evidence" value="ECO:0007669"/>
    <property type="project" value="UniProtKB-UniRule"/>
</dbReference>
<dbReference type="Gene3D" id="3.40.50.2000">
    <property type="entry name" value="Glycogen Phosphorylase B"/>
    <property type="match status" value="1"/>
</dbReference>